<dbReference type="Proteomes" id="UP000608071">
    <property type="component" value="Unassembled WGS sequence"/>
</dbReference>
<dbReference type="Pfam" id="PF08244">
    <property type="entry name" value="Glyco_hydro_32C"/>
    <property type="match status" value="1"/>
</dbReference>
<comment type="caution">
    <text evidence="2">The sequence shown here is derived from an EMBL/GenBank/DDBJ whole genome shotgun (WGS) entry which is preliminary data.</text>
</comment>
<dbReference type="EMBL" id="JACSQL010000019">
    <property type="protein sequence ID" value="MBD7971052.1"/>
    <property type="molecule type" value="Genomic_DNA"/>
</dbReference>
<reference evidence="2 3" key="1">
    <citation type="submission" date="2020-08" db="EMBL/GenBank/DDBJ databases">
        <title>A Genomic Blueprint of the Chicken Gut Microbiome.</title>
        <authorList>
            <person name="Gilroy R."/>
            <person name="Ravi A."/>
            <person name="Getino M."/>
            <person name="Pursley I."/>
            <person name="Horton D.L."/>
            <person name="Alikhan N.-F."/>
            <person name="Baker D."/>
            <person name="Gharbi K."/>
            <person name="Hall N."/>
            <person name="Watson M."/>
            <person name="Adriaenssens E.M."/>
            <person name="Foster-Nyarko E."/>
            <person name="Jarju S."/>
            <person name="Secka A."/>
            <person name="Antonio M."/>
            <person name="Oren A."/>
            <person name="Chaudhuri R."/>
            <person name="La Ragione R.M."/>
            <person name="Hildebrand F."/>
            <person name="Pallen M.J."/>
        </authorList>
    </citation>
    <scope>NUCLEOTIDE SEQUENCE [LARGE SCALE GENOMIC DNA]</scope>
    <source>
        <strain evidence="2 3">Sa2BVA9</strain>
    </source>
</reference>
<evidence type="ECO:0000259" key="1">
    <source>
        <dbReference type="Pfam" id="PF08244"/>
    </source>
</evidence>
<name>A0ABR8T5Q2_9BACL</name>
<accession>A0ABR8T5Q2</accession>
<gene>
    <name evidence="2" type="ORF">H9647_23570</name>
</gene>
<evidence type="ECO:0000313" key="2">
    <source>
        <dbReference type="EMBL" id="MBD7971052.1"/>
    </source>
</evidence>
<dbReference type="Gene3D" id="2.60.120.560">
    <property type="entry name" value="Exo-inulinase, domain 1"/>
    <property type="match status" value="1"/>
</dbReference>
<dbReference type="SUPFAM" id="SSF49899">
    <property type="entry name" value="Concanavalin A-like lectins/glucanases"/>
    <property type="match status" value="1"/>
</dbReference>
<evidence type="ECO:0000313" key="3">
    <source>
        <dbReference type="Proteomes" id="UP000608071"/>
    </source>
</evidence>
<feature type="domain" description="Glycosyl hydrolase family 32 C-terminal" evidence="1">
    <location>
        <begin position="22"/>
        <end position="65"/>
    </location>
</feature>
<dbReference type="InterPro" id="IPR013320">
    <property type="entry name" value="ConA-like_dom_sf"/>
</dbReference>
<protein>
    <submittedName>
        <fullName evidence="2">GH32 C-terminal domain-containing protein</fullName>
    </submittedName>
</protein>
<proteinExistence type="predicted"/>
<keyword evidence="3" id="KW-1185">Reference proteome</keyword>
<organism evidence="2 3">
    <name type="scientific">Paenibacillus gallinarum</name>
    <dbReference type="NCBI Taxonomy" id="2762232"/>
    <lineage>
        <taxon>Bacteria</taxon>
        <taxon>Bacillati</taxon>
        <taxon>Bacillota</taxon>
        <taxon>Bacilli</taxon>
        <taxon>Bacillales</taxon>
        <taxon>Paenibacillaceae</taxon>
        <taxon>Paenibacillus</taxon>
    </lineage>
</organism>
<dbReference type="InterPro" id="IPR013189">
    <property type="entry name" value="Glyco_hydro_32_C"/>
</dbReference>
<sequence>MPYFLSFDRITNERVTHEKECREAEVSLLTDLRLFSDNSSLEIFVNDGDLVFSLLYFTEEANVRVSYAGLKPDGIC</sequence>